<reference evidence="2 3" key="1">
    <citation type="journal article" date="2011" name="Stand. Genomic Sci.">
        <title>Complete genome sequence of Marivirga tractuosa type strain (H-43).</title>
        <authorList>
            <person name="Pagani I."/>
            <person name="Chertkov O."/>
            <person name="Lapidus A."/>
            <person name="Lucas S."/>
            <person name="Del Rio T.G."/>
            <person name="Tice H."/>
            <person name="Copeland A."/>
            <person name="Cheng J.F."/>
            <person name="Nolan M."/>
            <person name="Saunders E."/>
            <person name="Pitluck S."/>
            <person name="Held B."/>
            <person name="Goodwin L."/>
            <person name="Liolios K."/>
            <person name="Ovchinikova G."/>
            <person name="Ivanova N."/>
            <person name="Mavromatis K."/>
            <person name="Pati A."/>
            <person name="Chen A."/>
            <person name="Palaniappan K."/>
            <person name="Land M."/>
            <person name="Hauser L."/>
            <person name="Jeffries C.D."/>
            <person name="Detter J.C."/>
            <person name="Han C."/>
            <person name="Tapia R."/>
            <person name="Ngatchou-Djao O.D."/>
            <person name="Rohde M."/>
            <person name="Goker M."/>
            <person name="Spring S."/>
            <person name="Sikorski J."/>
            <person name="Woyke T."/>
            <person name="Bristow J."/>
            <person name="Eisen J.A."/>
            <person name="Markowitz V."/>
            <person name="Hugenholtz P."/>
            <person name="Klenk H.P."/>
            <person name="Kyrpides N.C."/>
        </authorList>
    </citation>
    <scope>NUCLEOTIDE SEQUENCE [LARGE SCALE GENOMIC DNA]</scope>
    <source>
        <strain evidence="3">ATCC 23168 / DSM 4126 / NBRC 15989 / NCIMB 1408 / VKM B-1430 / H-43</strain>
    </source>
</reference>
<accession>E4TLA5</accession>
<organism evidence="2 3">
    <name type="scientific">Marivirga tractuosa (strain ATCC 23168 / DSM 4126 / NBRC 15989 / NCIMB 1408 / VKM B-1430 / H-43)</name>
    <name type="common">Microscilla tractuosa</name>
    <name type="synonym">Flexibacter tractuosus</name>
    <dbReference type="NCBI Taxonomy" id="643867"/>
    <lineage>
        <taxon>Bacteria</taxon>
        <taxon>Pseudomonadati</taxon>
        <taxon>Bacteroidota</taxon>
        <taxon>Cytophagia</taxon>
        <taxon>Cytophagales</taxon>
        <taxon>Marivirgaceae</taxon>
        <taxon>Marivirga</taxon>
    </lineage>
</organism>
<dbReference type="HOGENOM" id="CLU_1309257_0_0_10"/>
<keyword evidence="3" id="KW-1185">Reference proteome</keyword>
<dbReference type="OrthoDB" id="754716at2"/>
<dbReference type="KEGG" id="mtt:Ftrac_0232"/>
<dbReference type="STRING" id="643867.Ftrac_0232"/>
<dbReference type="RefSeq" id="WP_013452394.1">
    <property type="nucleotide sequence ID" value="NC_014759.1"/>
</dbReference>
<dbReference type="EMBL" id="CP002349">
    <property type="protein sequence ID" value="ADR20243.1"/>
    <property type="molecule type" value="Genomic_DNA"/>
</dbReference>
<dbReference type="InterPro" id="IPR025139">
    <property type="entry name" value="DUF4062"/>
</dbReference>
<sequence>MPNEKLKIMVASTVYGFQDQIEQICGTLTGYGYEVWNSHIRTIPLNPGMSNPQNCLEAVRNCDVFFGIIRSRYGAVIEGDISITHQEIRSSIELRKPRWFIAHRDITVARQLLKQYMFDSNGNINSSFNYRSTNILDDIRVINLYNEAIMNNLPLADRVGHWVDEFYRIGDILRCLETQFSNVDRIQGIVNQMNQGYE</sequence>
<protein>
    <recommendedName>
        <fullName evidence="1">DUF4062 domain-containing protein</fullName>
    </recommendedName>
</protein>
<dbReference type="AlphaFoldDB" id="E4TLA5"/>
<gene>
    <name evidence="2" type="ordered locus">Ftrac_0232</name>
</gene>
<proteinExistence type="predicted"/>
<evidence type="ECO:0000313" key="2">
    <source>
        <dbReference type="EMBL" id="ADR20243.1"/>
    </source>
</evidence>
<feature type="domain" description="DUF4062" evidence="1">
    <location>
        <begin position="7"/>
        <end position="89"/>
    </location>
</feature>
<name>E4TLA5_MARTH</name>
<dbReference type="Pfam" id="PF13271">
    <property type="entry name" value="DUF4062"/>
    <property type="match status" value="1"/>
</dbReference>
<dbReference type="eggNOG" id="ENOG502ZBK3">
    <property type="taxonomic scope" value="Bacteria"/>
</dbReference>
<dbReference type="Proteomes" id="UP000008720">
    <property type="component" value="Chromosome"/>
</dbReference>
<evidence type="ECO:0000313" key="3">
    <source>
        <dbReference type="Proteomes" id="UP000008720"/>
    </source>
</evidence>
<evidence type="ECO:0000259" key="1">
    <source>
        <dbReference type="Pfam" id="PF13271"/>
    </source>
</evidence>